<dbReference type="AlphaFoldDB" id="A0AAU7UFK9"/>
<gene>
    <name evidence="1" type="ORF">ABOD76_21440</name>
</gene>
<dbReference type="SUPFAM" id="SSF54427">
    <property type="entry name" value="NTF2-like"/>
    <property type="match status" value="2"/>
</dbReference>
<sequence length="364" mass="40912">MDNTTDLPATTPPVFDFADRPDYSEFVLASGSGRRQPLAGFDPDYTDIVDYIVRCTHKIWEEKAIGLIYTHYAHNVLVHYSSGIMYGREAMVVNTIQRIAMYAERRAFADDVIWSGNDQDGFYSSHRVSSVGTHTGYSEYGPPSGRKIHRWGIADCFVRENRIVEEWLASDTLTELRQMGYDPLALARQAVLPTTPHTHGEIDRLPTGQQAPAFLDVPDANEDPQGFIRAVLGNLWNARLVNMVREHYAPGHVAFVPDSRKLYGHGDYENFVITLMASFPDLAVQVDHQCVQGDERRGYRVATRCTFQGTHEGYGPYGAPTGRRIFLIVISHHIIRGGKIVQEWTIFDEFALLKQLHGQLGAGA</sequence>
<dbReference type="InterPro" id="IPR009959">
    <property type="entry name" value="Cyclase_SnoaL-like"/>
</dbReference>
<dbReference type="Gene3D" id="3.10.450.50">
    <property type="match status" value="2"/>
</dbReference>
<dbReference type="PANTHER" id="PTHR38436">
    <property type="entry name" value="POLYKETIDE CYCLASE SNOAL-LIKE DOMAIN"/>
    <property type="match status" value="1"/>
</dbReference>
<dbReference type="Pfam" id="PF07366">
    <property type="entry name" value="SnoaL"/>
    <property type="match status" value="1"/>
</dbReference>
<reference evidence="1" key="1">
    <citation type="submission" date="2024-06" db="EMBL/GenBank/DDBJ databases">
        <title>Draft Genome Sequence of Deinococcus sonorensis Type Strain KR-87, a Biofilm Producing Representative of the Genus Deinococcus.</title>
        <authorList>
            <person name="Boren L.S."/>
            <person name="Grosso R.A."/>
            <person name="Hugenberg-Cox A.N."/>
            <person name="Hill J.T.E."/>
            <person name="Albert C.M."/>
            <person name="Tuohy J.M."/>
        </authorList>
    </citation>
    <scope>NUCLEOTIDE SEQUENCE</scope>
    <source>
        <strain evidence="1">KR-87</strain>
        <plasmid evidence="1">pDson02</plasmid>
    </source>
</reference>
<dbReference type="KEGG" id="dsc:ABOD76_21440"/>
<dbReference type="GO" id="GO:0030638">
    <property type="term" value="P:polyketide metabolic process"/>
    <property type="evidence" value="ECO:0007669"/>
    <property type="project" value="InterPro"/>
</dbReference>
<protein>
    <submittedName>
        <fullName evidence="1">Ester cyclase</fullName>
    </submittedName>
</protein>
<evidence type="ECO:0000313" key="1">
    <source>
        <dbReference type="EMBL" id="XBV87262.1"/>
    </source>
</evidence>
<name>A0AAU7UFK9_9DEIO</name>
<dbReference type="PANTHER" id="PTHR38436:SF1">
    <property type="entry name" value="ESTER CYCLASE"/>
    <property type="match status" value="1"/>
</dbReference>
<dbReference type="EMBL" id="CP158300">
    <property type="protein sequence ID" value="XBV87262.1"/>
    <property type="molecule type" value="Genomic_DNA"/>
</dbReference>
<accession>A0AAU7UFK9</accession>
<keyword evidence="1" id="KW-0614">Plasmid</keyword>
<proteinExistence type="predicted"/>
<organism evidence="1">
    <name type="scientific">Deinococcus sonorensis KR-87</name>
    <dbReference type="NCBI Taxonomy" id="694439"/>
    <lineage>
        <taxon>Bacteria</taxon>
        <taxon>Thermotogati</taxon>
        <taxon>Deinococcota</taxon>
        <taxon>Deinococci</taxon>
        <taxon>Deinococcales</taxon>
        <taxon>Deinococcaceae</taxon>
        <taxon>Deinococcus</taxon>
    </lineage>
</organism>
<dbReference type="RefSeq" id="WP_350245412.1">
    <property type="nucleotide sequence ID" value="NZ_CP158300.1"/>
</dbReference>
<dbReference type="InterPro" id="IPR032710">
    <property type="entry name" value="NTF2-like_dom_sf"/>
</dbReference>
<geneLocation type="plasmid" evidence="1">
    <name>pDson02</name>
</geneLocation>